<gene>
    <name evidence="1" type="ORF">K452DRAFT_38102</name>
</gene>
<evidence type="ECO:0000313" key="1">
    <source>
        <dbReference type="EMBL" id="KAF2141323.1"/>
    </source>
</evidence>
<sequence length="141" mass="15186">MLFCFCDYAGQMERASIALRTRRSRQCRAQRALSVASVAAVAPTFRSTTSLFLVSASFLSFSISADSPSLGAASASLSFFSVASAEYQRGAAATAILGAATRKADGAGVTRAPKAREFLRRARCSIVEENGSGEELDWWWW</sequence>
<name>A0A6A6BD69_9PEZI</name>
<accession>A0A6A6BD69</accession>
<organism evidence="1 2">
    <name type="scientific">Aplosporella prunicola CBS 121167</name>
    <dbReference type="NCBI Taxonomy" id="1176127"/>
    <lineage>
        <taxon>Eukaryota</taxon>
        <taxon>Fungi</taxon>
        <taxon>Dikarya</taxon>
        <taxon>Ascomycota</taxon>
        <taxon>Pezizomycotina</taxon>
        <taxon>Dothideomycetes</taxon>
        <taxon>Dothideomycetes incertae sedis</taxon>
        <taxon>Botryosphaeriales</taxon>
        <taxon>Aplosporellaceae</taxon>
        <taxon>Aplosporella</taxon>
    </lineage>
</organism>
<keyword evidence="2" id="KW-1185">Reference proteome</keyword>
<dbReference type="Proteomes" id="UP000799438">
    <property type="component" value="Unassembled WGS sequence"/>
</dbReference>
<reference evidence="1" key="1">
    <citation type="journal article" date="2020" name="Stud. Mycol.">
        <title>101 Dothideomycetes genomes: a test case for predicting lifestyles and emergence of pathogens.</title>
        <authorList>
            <person name="Haridas S."/>
            <person name="Albert R."/>
            <person name="Binder M."/>
            <person name="Bloem J."/>
            <person name="Labutti K."/>
            <person name="Salamov A."/>
            <person name="Andreopoulos B."/>
            <person name="Baker S."/>
            <person name="Barry K."/>
            <person name="Bills G."/>
            <person name="Bluhm B."/>
            <person name="Cannon C."/>
            <person name="Castanera R."/>
            <person name="Culley D."/>
            <person name="Daum C."/>
            <person name="Ezra D."/>
            <person name="Gonzalez J."/>
            <person name="Henrissat B."/>
            <person name="Kuo A."/>
            <person name="Liang C."/>
            <person name="Lipzen A."/>
            <person name="Lutzoni F."/>
            <person name="Magnuson J."/>
            <person name="Mondo S."/>
            <person name="Nolan M."/>
            <person name="Ohm R."/>
            <person name="Pangilinan J."/>
            <person name="Park H.-J."/>
            <person name="Ramirez L."/>
            <person name="Alfaro M."/>
            <person name="Sun H."/>
            <person name="Tritt A."/>
            <person name="Yoshinaga Y."/>
            <person name="Zwiers L.-H."/>
            <person name="Turgeon B."/>
            <person name="Goodwin S."/>
            <person name="Spatafora J."/>
            <person name="Crous P."/>
            <person name="Grigoriev I."/>
        </authorList>
    </citation>
    <scope>NUCLEOTIDE SEQUENCE</scope>
    <source>
        <strain evidence="1">CBS 121167</strain>
    </source>
</reference>
<dbReference type="EMBL" id="ML995487">
    <property type="protein sequence ID" value="KAF2141323.1"/>
    <property type="molecule type" value="Genomic_DNA"/>
</dbReference>
<protein>
    <submittedName>
        <fullName evidence="1">Uncharacterized protein</fullName>
    </submittedName>
</protein>
<dbReference type="RefSeq" id="XP_033397036.1">
    <property type="nucleotide sequence ID" value="XM_033546589.1"/>
</dbReference>
<dbReference type="AlphaFoldDB" id="A0A6A6BD69"/>
<dbReference type="GeneID" id="54304095"/>
<proteinExistence type="predicted"/>
<evidence type="ECO:0000313" key="2">
    <source>
        <dbReference type="Proteomes" id="UP000799438"/>
    </source>
</evidence>